<proteinExistence type="predicted"/>
<dbReference type="Proteomes" id="UP001208570">
    <property type="component" value="Unassembled WGS sequence"/>
</dbReference>
<feature type="compositionally biased region" description="Basic and acidic residues" evidence="1">
    <location>
        <begin position="10"/>
        <end position="27"/>
    </location>
</feature>
<organism evidence="2 3">
    <name type="scientific">Paralvinella palmiformis</name>
    <dbReference type="NCBI Taxonomy" id="53620"/>
    <lineage>
        <taxon>Eukaryota</taxon>
        <taxon>Metazoa</taxon>
        <taxon>Spiralia</taxon>
        <taxon>Lophotrochozoa</taxon>
        <taxon>Annelida</taxon>
        <taxon>Polychaeta</taxon>
        <taxon>Sedentaria</taxon>
        <taxon>Canalipalpata</taxon>
        <taxon>Terebellida</taxon>
        <taxon>Terebelliformia</taxon>
        <taxon>Alvinellidae</taxon>
        <taxon>Paralvinella</taxon>
    </lineage>
</organism>
<evidence type="ECO:0000313" key="3">
    <source>
        <dbReference type="Proteomes" id="UP001208570"/>
    </source>
</evidence>
<reference evidence="2" key="1">
    <citation type="journal article" date="2023" name="Mol. Biol. Evol.">
        <title>Third-Generation Sequencing Reveals the Adaptive Role of the Epigenome in Three Deep-Sea Polychaetes.</title>
        <authorList>
            <person name="Perez M."/>
            <person name="Aroh O."/>
            <person name="Sun Y."/>
            <person name="Lan Y."/>
            <person name="Juniper S.K."/>
            <person name="Young C.R."/>
            <person name="Angers B."/>
            <person name="Qian P.Y."/>
        </authorList>
    </citation>
    <scope>NUCLEOTIDE SEQUENCE</scope>
    <source>
        <strain evidence="2">P08H-3</strain>
    </source>
</reference>
<protein>
    <submittedName>
        <fullName evidence="2">Uncharacterized protein</fullName>
    </submittedName>
</protein>
<dbReference type="EMBL" id="JAODUP010000379">
    <property type="protein sequence ID" value="KAK2151021.1"/>
    <property type="molecule type" value="Genomic_DNA"/>
</dbReference>
<comment type="caution">
    <text evidence="2">The sequence shown here is derived from an EMBL/GenBank/DDBJ whole genome shotgun (WGS) entry which is preliminary data.</text>
</comment>
<feature type="region of interest" description="Disordered" evidence="1">
    <location>
        <begin position="1"/>
        <end position="29"/>
    </location>
</feature>
<evidence type="ECO:0000313" key="2">
    <source>
        <dbReference type="EMBL" id="KAK2151021.1"/>
    </source>
</evidence>
<sequence>MSIVTNPSRISKEHVAVPEETKGKQERNSLPAVDVKLESRLNIKDLESLQEAFMAEGDGYDNRLSLNKEQFCEALSLILNKGSADETNQRRVPDLGGGLAIIHNYCVTSVFRSYSNRPYGMFGSISYLLIYACGYPNAVRMTASTRLMEINSVRDDGDRFVSGSVQASRLHFS</sequence>
<accession>A0AAD9JDM8</accession>
<name>A0AAD9JDM8_9ANNE</name>
<gene>
    <name evidence="2" type="ORF">LSH36_379g02033</name>
</gene>
<evidence type="ECO:0000256" key="1">
    <source>
        <dbReference type="SAM" id="MobiDB-lite"/>
    </source>
</evidence>
<keyword evidence="3" id="KW-1185">Reference proteome</keyword>
<dbReference type="AlphaFoldDB" id="A0AAD9JDM8"/>